<sequence length="426" mass="45402">MSFYASGPSANGPLSPSFSPWGSTTDDVDDPWRVQSTSSTSAAGGDSLTASTSSSSAAAPDPDDTDERAAFGGKPHSPPAPPITAPTTTSSFGNNAHGGSGGGASGGFGSAGAISGSDLVGVGRTPATSLGRTSSSGGWGPSPGLEEEQRRSYLFSQPGERDTSNSIRQDEEVYNYRPPTFGNNSRIDRDESGGSSGPTPPYSRGGNESGAFMGGPAAAGGFAPRAFNSHTPSSMLPNRSHDGSSNPAAQGQSRVVEQQRQIVPGYPMPQGLAGGNTGYSPFARVDSLGTRREAPEDMYGVPENFLEVEVRNPMTHGYGRKMYTDYEIVTRTNIPAFRFRYSTVRRRYSDFEYFRDILERETTRVNIPPLPGKVFTNRFTDEVIESRREGLERFITGVASHPLLQTGSKVLCAFLQDPAFMKEQWS</sequence>
<dbReference type="SMART" id="SM00312">
    <property type="entry name" value="PX"/>
    <property type="match status" value="1"/>
</dbReference>
<dbReference type="AlphaFoldDB" id="A0A316UAR4"/>
<comment type="subcellular location">
    <subcellularLocation>
        <location evidence="3">Cytoplasm</location>
    </subcellularLocation>
    <subcellularLocation>
        <location evidence="2">Golgi apparatus membrane</location>
        <topology evidence="2">Peripheral membrane protein</topology>
        <orientation evidence="2">Cytoplasmic side</orientation>
    </subcellularLocation>
    <subcellularLocation>
        <location evidence="1">Prevacuolar compartment membrane</location>
        <topology evidence="1">Peripheral membrane protein</topology>
        <orientation evidence="1">Cytoplasmic side</orientation>
    </subcellularLocation>
</comment>
<feature type="compositionally biased region" description="Low complexity" evidence="13">
    <location>
        <begin position="85"/>
        <end position="95"/>
    </location>
</feature>
<dbReference type="OrthoDB" id="5227681at2759"/>
<keyword evidence="6" id="KW-0813">Transport</keyword>
<dbReference type="InterPro" id="IPR051074">
    <property type="entry name" value="Sorting_Nexin"/>
</dbReference>
<reference evidence="15 16" key="1">
    <citation type="journal article" date="2018" name="Mol. Biol. Evol.">
        <title>Broad Genomic Sampling Reveals a Smut Pathogenic Ancestry of the Fungal Clade Ustilaginomycotina.</title>
        <authorList>
            <person name="Kijpornyongpan T."/>
            <person name="Mondo S.J."/>
            <person name="Barry K."/>
            <person name="Sandor L."/>
            <person name="Lee J."/>
            <person name="Lipzen A."/>
            <person name="Pangilinan J."/>
            <person name="LaButti K."/>
            <person name="Hainaut M."/>
            <person name="Henrissat B."/>
            <person name="Grigoriev I.V."/>
            <person name="Spatafora J.W."/>
            <person name="Aime M.C."/>
        </authorList>
    </citation>
    <scope>NUCLEOTIDE SEQUENCE [LARGE SCALE GENOMIC DNA]</scope>
    <source>
        <strain evidence="15 16">MCA 4718</strain>
    </source>
</reference>
<gene>
    <name evidence="15" type="ORF">BCV69DRAFT_282281</name>
</gene>
<dbReference type="GO" id="GO:0032456">
    <property type="term" value="P:endocytic recycling"/>
    <property type="evidence" value="ECO:0007669"/>
    <property type="project" value="TreeGrafter"/>
</dbReference>
<dbReference type="Pfam" id="PF00787">
    <property type="entry name" value="PX"/>
    <property type="match status" value="1"/>
</dbReference>
<evidence type="ECO:0000256" key="11">
    <source>
        <dbReference type="ARBA" id="ARBA00023136"/>
    </source>
</evidence>
<proteinExistence type="inferred from homology"/>
<evidence type="ECO:0000256" key="13">
    <source>
        <dbReference type="SAM" id="MobiDB-lite"/>
    </source>
</evidence>
<dbReference type="GO" id="GO:0015031">
    <property type="term" value="P:protein transport"/>
    <property type="evidence" value="ECO:0007669"/>
    <property type="project" value="UniProtKB-KW"/>
</dbReference>
<feature type="compositionally biased region" description="Low complexity" evidence="13">
    <location>
        <begin position="202"/>
        <end position="224"/>
    </location>
</feature>
<evidence type="ECO:0000256" key="8">
    <source>
        <dbReference type="ARBA" id="ARBA00022927"/>
    </source>
</evidence>
<keyword evidence="16" id="KW-1185">Reference proteome</keyword>
<comment type="similarity">
    <text evidence="4">Belongs to the sorting nexin family.</text>
</comment>
<feature type="compositionally biased region" description="Basic and acidic residues" evidence="13">
    <location>
        <begin position="159"/>
        <end position="171"/>
    </location>
</feature>
<feature type="compositionally biased region" description="Polar residues" evidence="13">
    <location>
        <begin position="228"/>
        <end position="257"/>
    </location>
</feature>
<evidence type="ECO:0000256" key="1">
    <source>
        <dbReference type="ARBA" id="ARBA00004179"/>
    </source>
</evidence>
<dbReference type="STRING" id="1684307.A0A316UAR4"/>
<evidence type="ECO:0000256" key="10">
    <source>
        <dbReference type="ARBA" id="ARBA00023121"/>
    </source>
</evidence>
<evidence type="ECO:0000313" key="15">
    <source>
        <dbReference type="EMBL" id="PWN21561.1"/>
    </source>
</evidence>
<dbReference type="PROSITE" id="PS50195">
    <property type="entry name" value="PX"/>
    <property type="match status" value="1"/>
</dbReference>
<feature type="domain" description="PX" evidence="14">
    <location>
        <begin position="304"/>
        <end position="421"/>
    </location>
</feature>
<evidence type="ECO:0000256" key="6">
    <source>
        <dbReference type="ARBA" id="ARBA00022448"/>
    </source>
</evidence>
<dbReference type="SUPFAM" id="SSF64268">
    <property type="entry name" value="PX domain"/>
    <property type="match status" value="1"/>
</dbReference>
<accession>A0A316UAR4</accession>
<dbReference type="EMBL" id="KZ819325">
    <property type="protein sequence ID" value="PWN21561.1"/>
    <property type="molecule type" value="Genomic_DNA"/>
</dbReference>
<evidence type="ECO:0000256" key="3">
    <source>
        <dbReference type="ARBA" id="ARBA00004496"/>
    </source>
</evidence>
<dbReference type="GO" id="GO:0030904">
    <property type="term" value="C:retromer complex"/>
    <property type="evidence" value="ECO:0007669"/>
    <property type="project" value="TreeGrafter"/>
</dbReference>
<dbReference type="GO" id="GO:0031901">
    <property type="term" value="C:early endosome membrane"/>
    <property type="evidence" value="ECO:0007669"/>
    <property type="project" value="TreeGrafter"/>
</dbReference>
<evidence type="ECO:0000256" key="4">
    <source>
        <dbReference type="ARBA" id="ARBA00010883"/>
    </source>
</evidence>
<evidence type="ECO:0000256" key="5">
    <source>
        <dbReference type="ARBA" id="ARBA00020436"/>
    </source>
</evidence>
<dbReference type="GO" id="GO:0034499">
    <property type="term" value="P:late endosome to Golgi transport"/>
    <property type="evidence" value="ECO:0007669"/>
    <property type="project" value="TreeGrafter"/>
</dbReference>
<evidence type="ECO:0000259" key="14">
    <source>
        <dbReference type="PROSITE" id="PS50195"/>
    </source>
</evidence>
<feature type="compositionally biased region" description="Polar residues" evidence="13">
    <location>
        <begin position="8"/>
        <end position="25"/>
    </location>
</feature>
<protein>
    <recommendedName>
        <fullName evidence="5">Sorting nexin-3</fullName>
    </recommendedName>
</protein>
<dbReference type="InterPro" id="IPR036871">
    <property type="entry name" value="PX_dom_sf"/>
</dbReference>
<evidence type="ECO:0000313" key="16">
    <source>
        <dbReference type="Proteomes" id="UP000245942"/>
    </source>
</evidence>
<evidence type="ECO:0000256" key="2">
    <source>
        <dbReference type="ARBA" id="ARBA00004255"/>
    </source>
</evidence>
<dbReference type="InterPro" id="IPR042138">
    <property type="entry name" value="PX_Grd19_PX"/>
</dbReference>
<dbReference type="GO" id="GO:0000139">
    <property type="term" value="C:Golgi membrane"/>
    <property type="evidence" value="ECO:0007669"/>
    <property type="project" value="UniProtKB-SubCell"/>
</dbReference>
<feature type="compositionally biased region" description="Gly residues" evidence="13">
    <location>
        <begin position="96"/>
        <end position="110"/>
    </location>
</feature>
<keyword evidence="7" id="KW-0963">Cytoplasm</keyword>
<dbReference type="GO" id="GO:0032266">
    <property type="term" value="F:phosphatidylinositol-3-phosphate binding"/>
    <property type="evidence" value="ECO:0007669"/>
    <property type="project" value="InterPro"/>
</dbReference>
<dbReference type="GeneID" id="37014040"/>
<keyword evidence="11" id="KW-0472">Membrane</keyword>
<dbReference type="PANTHER" id="PTHR45963">
    <property type="entry name" value="RE52028P"/>
    <property type="match status" value="1"/>
</dbReference>
<dbReference type="Gene3D" id="3.30.1520.10">
    <property type="entry name" value="Phox-like domain"/>
    <property type="match status" value="1"/>
</dbReference>
<evidence type="ECO:0000256" key="9">
    <source>
        <dbReference type="ARBA" id="ARBA00023034"/>
    </source>
</evidence>
<organism evidence="15 16">
    <name type="scientific">Pseudomicrostroma glucosiphilum</name>
    <dbReference type="NCBI Taxonomy" id="1684307"/>
    <lineage>
        <taxon>Eukaryota</taxon>
        <taxon>Fungi</taxon>
        <taxon>Dikarya</taxon>
        <taxon>Basidiomycota</taxon>
        <taxon>Ustilaginomycotina</taxon>
        <taxon>Exobasidiomycetes</taxon>
        <taxon>Microstromatales</taxon>
        <taxon>Microstromatales incertae sedis</taxon>
        <taxon>Pseudomicrostroma</taxon>
    </lineage>
</organism>
<evidence type="ECO:0000256" key="7">
    <source>
        <dbReference type="ARBA" id="ARBA00022490"/>
    </source>
</evidence>
<dbReference type="Proteomes" id="UP000245942">
    <property type="component" value="Unassembled WGS sequence"/>
</dbReference>
<feature type="region of interest" description="Disordered" evidence="13">
    <location>
        <begin position="1"/>
        <end position="257"/>
    </location>
</feature>
<dbReference type="InterPro" id="IPR001683">
    <property type="entry name" value="PX_dom"/>
</dbReference>
<name>A0A316UAR4_9BASI</name>
<comment type="function">
    <text evidence="12">Required for retention of late Golgi membrane proteins. Component of the retrieval machinery that functions by direct interaction with the cytosolic tails of certain TGN membrane proteins during the sorting/budding process at the prevacuolar compartment. Binds phosphatidylinositol 3-phosphate (PtdIns(P3)).</text>
</comment>
<keyword evidence="10" id="KW-0446">Lipid-binding</keyword>
<evidence type="ECO:0000256" key="12">
    <source>
        <dbReference type="ARBA" id="ARBA00025533"/>
    </source>
</evidence>
<feature type="compositionally biased region" description="Low complexity" evidence="13">
    <location>
        <begin position="36"/>
        <end position="60"/>
    </location>
</feature>
<dbReference type="RefSeq" id="XP_025348721.1">
    <property type="nucleotide sequence ID" value="XM_025492306.1"/>
</dbReference>
<keyword evidence="8" id="KW-0653">Protein transport</keyword>
<dbReference type="CDD" id="cd07295">
    <property type="entry name" value="PX_Grd19"/>
    <property type="match status" value="1"/>
</dbReference>
<keyword evidence="9" id="KW-0333">Golgi apparatus</keyword>
<dbReference type="PANTHER" id="PTHR45963:SF2">
    <property type="entry name" value="RE52028P"/>
    <property type="match status" value="1"/>
</dbReference>